<feature type="domain" description="Cupin type-2" evidence="1">
    <location>
        <begin position="51"/>
        <end position="99"/>
    </location>
</feature>
<dbReference type="OrthoDB" id="9791759at2"/>
<keyword evidence="3" id="KW-1185">Reference proteome</keyword>
<dbReference type="RefSeq" id="WP_133430893.1">
    <property type="nucleotide sequence ID" value="NZ_SCWA01000001.1"/>
</dbReference>
<dbReference type="CDD" id="cd02219">
    <property type="entry name" value="cupin_YjlB-like"/>
    <property type="match status" value="1"/>
</dbReference>
<dbReference type="InterPro" id="IPR014710">
    <property type="entry name" value="RmlC-like_jellyroll"/>
</dbReference>
<dbReference type="PANTHER" id="PTHR36448">
    <property type="entry name" value="BLR7373 PROTEIN"/>
    <property type="match status" value="1"/>
</dbReference>
<evidence type="ECO:0000313" key="2">
    <source>
        <dbReference type="EMBL" id="TDL98999.1"/>
    </source>
</evidence>
<dbReference type="InterPro" id="IPR014500">
    <property type="entry name" value="UCP019307_cupin"/>
</dbReference>
<dbReference type="InterPro" id="IPR013096">
    <property type="entry name" value="Cupin_2"/>
</dbReference>
<dbReference type="AlphaFoldDB" id="A0A4R6BGM5"/>
<dbReference type="Proteomes" id="UP000295310">
    <property type="component" value="Unassembled WGS sequence"/>
</dbReference>
<dbReference type="EMBL" id="SCWA01000001">
    <property type="protein sequence ID" value="TDL98999.1"/>
    <property type="molecule type" value="Genomic_DNA"/>
</dbReference>
<comment type="caution">
    <text evidence="2">The sequence shown here is derived from an EMBL/GenBank/DDBJ whole genome shotgun (WGS) entry which is preliminary data.</text>
</comment>
<accession>A0A4R6BGM5</accession>
<dbReference type="InterPro" id="IPR011051">
    <property type="entry name" value="RmlC_Cupin_sf"/>
</dbReference>
<evidence type="ECO:0000313" key="3">
    <source>
        <dbReference type="Proteomes" id="UP000295310"/>
    </source>
</evidence>
<reference evidence="2 3" key="1">
    <citation type="submission" date="2019-01" db="EMBL/GenBank/DDBJ databases">
        <title>Draft genome sequences of the type strains of six Macrococcus species.</title>
        <authorList>
            <person name="Mazhar S."/>
            <person name="Altermann E."/>
            <person name="Hill C."/>
            <person name="Mcauliffe O."/>
        </authorList>
    </citation>
    <scope>NUCLEOTIDE SEQUENCE [LARGE SCALE GENOMIC DNA]</scope>
    <source>
        <strain evidence="2 3">CCM4811</strain>
    </source>
</reference>
<proteinExistence type="predicted"/>
<name>A0A4R6BGM5_9STAP</name>
<gene>
    <name evidence="2" type="ORF">ERX27_00725</name>
</gene>
<dbReference type="Gene3D" id="2.60.120.10">
    <property type="entry name" value="Jelly Rolls"/>
    <property type="match status" value="1"/>
</dbReference>
<dbReference type="PANTHER" id="PTHR36448:SF2">
    <property type="entry name" value="CUPIN TYPE-1 DOMAIN-CONTAINING PROTEIN"/>
    <property type="match status" value="1"/>
</dbReference>
<dbReference type="InterPro" id="IPR047121">
    <property type="entry name" value="YjiB-like"/>
</dbReference>
<dbReference type="Pfam" id="PF07883">
    <property type="entry name" value="Cupin_2"/>
    <property type="match status" value="1"/>
</dbReference>
<dbReference type="PIRSF" id="PIRSF019307">
    <property type="entry name" value="UCP019307"/>
    <property type="match status" value="1"/>
</dbReference>
<protein>
    <submittedName>
        <fullName evidence="2">Cupin domain-containing protein</fullName>
    </submittedName>
</protein>
<dbReference type="SUPFAM" id="SSF51182">
    <property type="entry name" value="RmlC-like cupins"/>
    <property type="match status" value="1"/>
</dbReference>
<sequence length="167" mass="18992">MRHTILHAPVSPSAPNHMVLPVIIYHDIKEDPVELFKRNDWHQVWTNGVYDYHHFHPNCHEVLGVKEGQAELMIGGEKGQRVTVQKGDVLLLPAGYGHKRLSKSEDLKIVGAYPTEEEVKTETSYDDLTAINRSINSVKLPDSDPVTGSNGPMFKEWHNIYYCNAEY</sequence>
<organism evidence="2 3">
    <name type="scientific">Macrococcus brunensis</name>
    <dbReference type="NCBI Taxonomy" id="198483"/>
    <lineage>
        <taxon>Bacteria</taxon>
        <taxon>Bacillati</taxon>
        <taxon>Bacillota</taxon>
        <taxon>Bacilli</taxon>
        <taxon>Bacillales</taxon>
        <taxon>Staphylococcaceae</taxon>
        <taxon>Macrococcus</taxon>
    </lineage>
</organism>
<evidence type="ECO:0000259" key="1">
    <source>
        <dbReference type="Pfam" id="PF07883"/>
    </source>
</evidence>